<dbReference type="Proteomes" id="UP000001990">
    <property type="component" value="Chromosome"/>
</dbReference>
<evidence type="ECO:0000259" key="1">
    <source>
        <dbReference type="PROSITE" id="PS51208"/>
    </source>
</evidence>
<protein>
    <submittedName>
        <fullName evidence="2">DNA polymerase III subunit delta</fullName>
        <ecNumber evidence="2">2.7.7.7</ecNumber>
    </submittedName>
</protein>
<gene>
    <name evidence="2" type="ordered locus">CGSHiGG_05515</name>
</gene>
<reference evidence="2 3" key="1">
    <citation type="journal article" date="2007" name="Genome Biol.">
        <title>Characterization and modeling of the Haemophilus influenzae core and supragenomes based on the complete genomic sequences of Rd and 12 clinical nontypeable strains.</title>
        <authorList>
            <person name="Hogg J.S."/>
            <person name="Hu F.Z."/>
            <person name="Janto B."/>
            <person name="Boissy R."/>
            <person name="Hayes J."/>
            <person name="Keefe R."/>
            <person name="Post J.C."/>
            <person name="Ehrlich G.D."/>
        </authorList>
    </citation>
    <scope>NUCLEOTIDE SEQUENCE [LARGE SCALE GENOMIC DNA]</scope>
    <source>
        <strain evidence="2 3">PittGG</strain>
    </source>
</reference>
<evidence type="ECO:0000313" key="2">
    <source>
        <dbReference type="EMBL" id="ABR00022.1"/>
    </source>
</evidence>
<dbReference type="EC" id="2.7.7.7" evidence="2"/>
<accession>A5UGW6</accession>
<dbReference type="InterPro" id="IPR036709">
    <property type="entry name" value="Autotransporte_beta_dom_sf"/>
</dbReference>
<dbReference type="SMART" id="SM00869">
    <property type="entry name" value="Autotransporter"/>
    <property type="match status" value="1"/>
</dbReference>
<dbReference type="PANTHER" id="PTHR35037">
    <property type="entry name" value="C-TERMINAL REGION OF AIDA-LIKE PROTEIN"/>
    <property type="match status" value="1"/>
</dbReference>
<sequence>MAVDYVYDKTKLTDDEIIRLKKLRDRNSEYWKDDLFRFDLPNDSGKYFEGKPILRHDIEGAAKGNFLYPILTFSKKTYNDTINPDEKISFFDSPYTPGYTAAFVQGFGVKERNGDTEEQAKQYIDEVRRRLKKNVNIELLGIEGNQPNNSPFVGNNIFQYNYYYNHIFNTHRSLKHSNINSEILAVGNVADLYYKHYIRSTPPLLGSLTIYDPSFPKLTVTDNSHVIGQVIHLYELNLENSLWEPRWDSDVSYLSLYNSHIRFNTKNESLVVGENRIRPTPDNALETEKDFKSRFSNIGYHSSSKIISYNNSRDYVLGYPSIRFAYDLSEREADKPVLTLKSKVRGKTAIVFEEKALNNLKNLTYRQLIKTETDIEPDAFFLLEEYKKGRYRLFLQQCPNGFCIGVEKLAIPTHLVASYAQQAQAANTLFALRLNDKNSDIFDRTLPRKGLWLRLISGHLSQDVQGKTAPVEGNRKGIQLGGDVFSLQNQDYQFSFGLMGGQAEQRSTFRNPDTGNVTTGSMKGFGAGVYVTWHQLQDKQTGAYIDSWVQYQRFRHRINTEDGTESFTSKGITASIEAGYNALLAEHLTGKGTQIRFYLQPQAQLTYLGVNGGLTDSGNSKVNLLGSRQLQSRVGVQAKAQFLLNKNIVIQPFAAVNTLYHSKPFGVEIDGERRVINNKTAIESQFGIAVKIKSHLTLQATFNRQTGKHHHAKQGALNLQWTF</sequence>
<dbReference type="Gene3D" id="2.40.128.130">
    <property type="entry name" value="Autotransporter beta-domain"/>
    <property type="match status" value="1"/>
</dbReference>
<keyword evidence="2" id="KW-0548">Nucleotidyltransferase</keyword>
<feature type="domain" description="Autotransporter" evidence="1">
    <location>
        <begin position="444"/>
        <end position="723"/>
    </location>
</feature>
<dbReference type="Pfam" id="PF03797">
    <property type="entry name" value="Autotransporter"/>
    <property type="match status" value="1"/>
</dbReference>
<organism evidence="2 3">
    <name type="scientific">Haemophilus influenzae (strain PittGG)</name>
    <dbReference type="NCBI Taxonomy" id="374931"/>
    <lineage>
        <taxon>Bacteria</taxon>
        <taxon>Pseudomonadati</taxon>
        <taxon>Pseudomonadota</taxon>
        <taxon>Gammaproteobacteria</taxon>
        <taxon>Pasteurellales</taxon>
        <taxon>Pasteurellaceae</taxon>
        <taxon>Haemophilus</taxon>
    </lineage>
</organism>
<dbReference type="EMBL" id="CP000672">
    <property type="protein sequence ID" value="ABR00022.1"/>
    <property type="molecule type" value="Genomic_DNA"/>
</dbReference>
<dbReference type="PROSITE" id="PS51208">
    <property type="entry name" value="AUTOTRANSPORTER"/>
    <property type="match status" value="1"/>
</dbReference>
<evidence type="ECO:0000313" key="3">
    <source>
        <dbReference type="Proteomes" id="UP000001990"/>
    </source>
</evidence>
<dbReference type="HOGENOM" id="CLU_002551_6_0_6"/>
<keyword evidence="2" id="KW-0808">Transferase</keyword>
<dbReference type="AlphaFoldDB" id="A5UGW6"/>
<name>A5UGW6_HAEIG</name>
<dbReference type="GO" id="GO:0003887">
    <property type="term" value="F:DNA-directed DNA polymerase activity"/>
    <property type="evidence" value="ECO:0007669"/>
    <property type="project" value="UniProtKB-EC"/>
</dbReference>
<dbReference type="InterPro" id="IPR006315">
    <property type="entry name" value="OM_autotransptr_brl_dom"/>
</dbReference>
<dbReference type="KEGG" id="hiq:CGSHiGG_05515"/>
<proteinExistence type="predicted"/>
<dbReference type="InterPro" id="IPR005546">
    <property type="entry name" value="Autotransporte_beta"/>
</dbReference>
<dbReference type="SUPFAM" id="SSF103515">
    <property type="entry name" value="Autotransporter"/>
    <property type="match status" value="1"/>
</dbReference>
<dbReference type="InterPro" id="IPR051551">
    <property type="entry name" value="Autotransporter_adhesion"/>
</dbReference>
<dbReference type="NCBIfam" id="TIGR01414">
    <property type="entry name" value="autotrans_barl"/>
    <property type="match status" value="1"/>
</dbReference>
<dbReference type="GO" id="GO:0019867">
    <property type="term" value="C:outer membrane"/>
    <property type="evidence" value="ECO:0007669"/>
    <property type="project" value="InterPro"/>
</dbReference>
<dbReference type="PANTHER" id="PTHR35037:SF3">
    <property type="entry name" value="C-TERMINAL REGION OF AIDA-LIKE PROTEIN"/>
    <property type="match status" value="1"/>
</dbReference>